<organism evidence="1 2">
    <name type="scientific">Povalibacter uvarum</name>
    <dbReference type="NCBI Taxonomy" id="732238"/>
    <lineage>
        <taxon>Bacteria</taxon>
        <taxon>Pseudomonadati</taxon>
        <taxon>Pseudomonadota</taxon>
        <taxon>Gammaproteobacteria</taxon>
        <taxon>Steroidobacterales</taxon>
        <taxon>Steroidobacteraceae</taxon>
        <taxon>Povalibacter</taxon>
    </lineage>
</organism>
<sequence>MKTFLAIYIGTAETMAKSGWNELDDAARKAREQKGMQAWGDWGTRHKSAIVQMGGPLGKTKRAAASGISDIRNSMTGYTVVQAESHEAAARMFEKHPHFAVFPGDSVEIMEVLEIPGM</sequence>
<keyword evidence="2" id="KW-1185">Reference proteome</keyword>
<comment type="caution">
    <text evidence="1">The sequence shown here is derived from an EMBL/GenBank/DDBJ whole genome shotgun (WGS) entry which is preliminary data.</text>
</comment>
<evidence type="ECO:0008006" key="3">
    <source>
        <dbReference type="Google" id="ProtNLM"/>
    </source>
</evidence>
<evidence type="ECO:0000313" key="2">
    <source>
        <dbReference type="Proteomes" id="UP000588068"/>
    </source>
</evidence>
<protein>
    <recommendedName>
        <fullName evidence="3">YCII-related domain-containing protein</fullName>
    </recommendedName>
</protein>
<gene>
    <name evidence="1" type="ORF">HNQ60_002222</name>
</gene>
<reference evidence="1 2" key="1">
    <citation type="submission" date="2020-08" db="EMBL/GenBank/DDBJ databases">
        <title>Genomic Encyclopedia of Type Strains, Phase IV (KMG-IV): sequencing the most valuable type-strain genomes for metagenomic binning, comparative biology and taxonomic classification.</title>
        <authorList>
            <person name="Goeker M."/>
        </authorList>
    </citation>
    <scope>NUCLEOTIDE SEQUENCE [LARGE SCALE GENOMIC DNA]</scope>
    <source>
        <strain evidence="1 2">DSM 26723</strain>
    </source>
</reference>
<dbReference type="EMBL" id="JACHHZ010000002">
    <property type="protein sequence ID" value="MBB6093344.1"/>
    <property type="molecule type" value="Genomic_DNA"/>
</dbReference>
<accession>A0A841HL87</accession>
<dbReference type="AlphaFoldDB" id="A0A841HL87"/>
<proteinExistence type="predicted"/>
<evidence type="ECO:0000313" key="1">
    <source>
        <dbReference type="EMBL" id="MBB6093344.1"/>
    </source>
</evidence>
<name>A0A841HL87_9GAMM</name>
<dbReference type="Proteomes" id="UP000588068">
    <property type="component" value="Unassembled WGS sequence"/>
</dbReference>
<dbReference type="RefSeq" id="WP_184331586.1">
    <property type="nucleotide sequence ID" value="NZ_JACHHZ010000002.1"/>
</dbReference>